<feature type="region of interest" description="Disordered" evidence="4">
    <location>
        <begin position="556"/>
        <end position="586"/>
    </location>
</feature>
<dbReference type="STRING" id="6573.A0A210PGK0"/>
<accession>A0A210PGK0</accession>
<feature type="compositionally biased region" description="Polar residues" evidence="4">
    <location>
        <begin position="483"/>
        <end position="492"/>
    </location>
</feature>
<dbReference type="SUPFAM" id="SSF56300">
    <property type="entry name" value="Metallo-dependent phosphatases"/>
    <property type="match status" value="1"/>
</dbReference>
<dbReference type="Pfam" id="PF16656">
    <property type="entry name" value="Pur_ac_phosph_N"/>
    <property type="match status" value="1"/>
</dbReference>
<comment type="catalytic activity">
    <reaction evidence="3">
        <text>a phosphate monoester + H2O = an alcohol + phosphate</text>
        <dbReference type="Rhea" id="RHEA:15017"/>
        <dbReference type="ChEBI" id="CHEBI:15377"/>
        <dbReference type="ChEBI" id="CHEBI:30879"/>
        <dbReference type="ChEBI" id="CHEBI:43474"/>
        <dbReference type="ChEBI" id="CHEBI:67140"/>
        <dbReference type="EC" id="3.1.3.2"/>
    </reaction>
</comment>
<dbReference type="GO" id="GO:0046872">
    <property type="term" value="F:metal ion binding"/>
    <property type="evidence" value="ECO:0007669"/>
    <property type="project" value="InterPro"/>
</dbReference>
<feature type="compositionally biased region" description="Polar residues" evidence="4">
    <location>
        <begin position="456"/>
        <end position="467"/>
    </location>
</feature>
<dbReference type="GO" id="GO:0003993">
    <property type="term" value="F:acid phosphatase activity"/>
    <property type="evidence" value="ECO:0007669"/>
    <property type="project" value="UniProtKB-EC"/>
</dbReference>
<proteinExistence type="inferred from homology"/>
<evidence type="ECO:0000259" key="8">
    <source>
        <dbReference type="Pfam" id="PF16656"/>
    </source>
</evidence>
<dbReference type="InterPro" id="IPR025733">
    <property type="entry name" value="PAPs_C"/>
</dbReference>
<keyword evidence="5" id="KW-0812">Transmembrane</keyword>
<evidence type="ECO:0000256" key="3">
    <source>
        <dbReference type="RuleBase" id="RU361203"/>
    </source>
</evidence>
<keyword evidence="3" id="KW-0378">Hydrolase</keyword>
<feature type="domain" description="Calcineurin-like phosphoesterase" evidence="6">
    <location>
        <begin position="142"/>
        <end position="339"/>
    </location>
</feature>
<dbReference type="AlphaFoldDB" id="A0A210PGK0"/>
<gene>
    <name evidence="9" type="ORF">KP79_PYT13864</name>
</gene>
<sequence>MRTSMAASTLVLLLGMIYTCVVANHNDSRPAHEIEVPCRPEQVHIAYGDTTSEVVVMWATQEECTTSVGYGTDPWGLTNTVPGQMSHFTDLNKQGLQCLHRVKLQGLTPETNYFYRPISEGISSGPFYFKTPPGGQSWEPEFLVYGDLGVESDSVPYLNNEVLGGNYTAVLHVGDFGYNLMDQDGQVGDQFMRIVEDTAARIPYMTSPGNHEIDGDTFSHYRHRFSMPNTDWPIPLDRMWYSIDIGLVHFVSYSSEVFFTQQGVHVDAQRNWLMADLKQANDNRNNCPWVIAYGHRPMYCSNTDGDDCTLGASKVREGLEDLFFNYGVDLVLQAHEHSYERLWPQYKGVVLAKNYSNPQAPIQLITGAAGSRHGVDEENKTFSEWSAFRMDIKAFNSFGRLKVYNATHLYWEQVLVKDSKVLDSIWVTQDLHGPFHKAQLDTDKAKKIEDKEKDNSVINTDSKTNTASHEEANSPHSGPDVSSGDTNSPDTSISDRARSMLESTNVRLALGIGGGILVLVVIITIVILQKQKKKARKYRRWDETVDYGRKFYSSGYSHVQGGEKDTDEFETEVNDPSAPTSKLLTE</sequence>
<feature type="transmembrane region" description="Helical" evidence="5">
    <location>
        <begin position="508"/>
        <end position="528"/>
    </location>
</feature>
<organism evidence="9 10">
    <name type="scientific">Mizuhopecten yessoensis</name>
    <name type="common">Japanese scallop</name>
    <name type="synonym">Patinopecten yessoensis</name>
    <dbReference type="NCBI Taxonomy" id="6573"/>
    <lineage>
        <taxon>Eukaryota</taxon>
        <taxon>Metazoa</taxon>
        <taxon>Spiralia</taxon>
        <taxon>Lophotrochozoa</taxon>
        <taxon>Mollusca</taxon>
        <taxon>Bivalvia</taxon>
        <taxon>Autobranchia</taxon>
        <taxon>Pteriomorphia</taxon>
        <taxon>Pectinida</taxon>
        <taxon>Pectinoidea</taxon>
        <taxon>Pectinidae</taxon>
        <taxon>Mizuhopecten</taxon>
    </lineage>
</organism>
<keyword evidence="10" id="KW-1185">Reference proteome</keyword>
<dbReference type="PANTHER" id="PTHR45867">
    <property type="entry name" value="PURPLE ACID PHOSPHATASE"/>
    <property type="match status" value="1"/>
</dbReference>
<evidence type="ECO:0000256" key="5">
    <source>
        <dbReference type="SAM" id="Phobius"/>
    </source>
</evidence>
<feature type="region of interest" description="Disordered" evidence="4">
    <location>
        <begin position="446"/>
        <end position="494"/>
    </location>
</feature>
<keyword evidence="2" id="KW-0325">Glycoprotein</keyword>
<feature type="chain" id="PRO_5011817771" description="Purple acid phosphatase" evidence="3">
    <location>
        <begin position="24"/>
        <end position="586"/>
    </location>
</feature>
<dbReference type="InterPro" id="IPR041792">
    <property type="entry name" value="MPP_PAP"/>
</dbReference>
<dbReference type="InterPro" id="IPR015914">
    <property type="entry name" value="PAPs_N"/>
</dbReference>
<dbReference type="OrthoDB" id="45007at2759"/>
<dbReference type="Gene3D" id="2.60.40.380">
    <property type="entry name" value="Purple acid phosphatase-like, N-terminal"/>
    <property type="match status" value="1"/>
</dbReference>
<dbReference type="InterPro" id="IPR004843">
    <property type="entry name" value="Calcineurin-like_PHP"/>
</dbReference>
<dbReference type="InterPro" id="IPR029052">
    <property type="entry name" value="Metallo-depent_PP-like"/>
</dbReference>
<evidence type="ECO:0000313" key="9">
    <source>
        <dbReference type="EMBL" id="OWF35634.1"/>
    </source>
</evidence>
<dbReference type="EC" id="3.1.3.2" evidence="3"/>
<evidence type="ECO:0000256" key="1">
    <source>
        <dbReference type="ARBA" id="ARBA00022729"/>
    </source>
</evidence>
<feature type="compositionally biased region" description="Polar residues" evidence="4">
    <location>
        <begin position="577"/>
        <end position="586"/>
    </location>
</feature>
<name>A0A210PGK0_MIZYE</name>
<evidence type="ECO:0000259" key="6">
    <source>
        <dbReference type="Pfam" id="PF00149"/>
    </source>
</evidence>
<reference evidence="9 10" key="1">
    <citation type="journal article" date="2017" name="Nat. Ecol. Evol.">
        <title>Scallop genome provides insights into evolution of bilaterian karyotype and development.</title>
        <authorList>
            <person name="Wang S."/>
            <person name="Zhang J."/>
            <person name="Jiao W."/>
            <person name="Li J."/>
            <person name="Xun X."/>
            <person name="Sun Y."/>
            <person name="Guo X."/>
            <person name="Huan P."/>
            <person name="Dong B."/>
            <person name="Zhang L."/>
            <person name="Hu X."/>
            <person name="Sun X."/>
            <person name="Wang J."/>
            <person name="Zhao C."/>
            <person name="Wang Y."/>
            <person name="Wang D."/>
            <person name="Huang X."/>
            <person name="Wang R."/>
            <person name="Lv J."/>
            <person name="Li Y."/>
            <person name="Zhang Z."/>
            <person name="Liu B."/>
            <person name="Lu W."/>
            <person name="Hui Y."/>
            <person name="Liang J."/>
            <person name="Zhou Z."/>
            <person name="Hou R."/>
            <person name="Li X."/>
            <person name="Liu Y."/>
            <person name="Li H."/>
            <person name="Ning X."/>
            <person name="Lin Y."/>
            <person name="Zhao L."/>
            <person name="Xing Q."/>
            <person name="Dou J."/>
            <person name="Li Y."/>
            <person name="Mao J."/>
            <person name="Guo H."/>
            <person name="Dou H."/>
            <person name="Li T."/>
            <person name="Mu C."/>
            <person name="Jiang W."/>
            <person name="Fu Q."/>
            <person name="Fu X."/>
            <person name="Miao Y."/>
            <person name="Liu J."/>
            <person name="Yu Q."/>
            <person name="Li R."/>
            <person name="Liao H."/>
            <person name="Li X."/>
            <person name="Kong Y."/>
            <person name="Jiang Z."/>
            <person name="Chourrout D."/>
            <person name="Li R."/>
            <person name="Bao Z."/>
        </authorList>
    </citation>
    <scope>NUCLEOTIDE SEQUENCE [LARGE SCALE GENOMIC DNA]</scope>
    <source>
        <strain evidence="9 10">PY_sf001</strain>
    </source>
</reference>
<dbReference type="Gene3D" id="3.60.21.10">
    <property type="match status" value="1"/>
</dbReference>
<dbReference type="SUPFAM" id="SSF49363">
    <property type="entry name" value="Purple acid phosphatase, N-terminal domain"/>
    <property type="match status" value="1"/>
</dbReference>
<dbReference type="Pfam" id="PF00149">
    <property type="entry name" value="Metallophos"/>
    <property type="match status" value="1"/>
</dbReference>
<feature type="signal peptide" evidence="3">
    <location>
        <begin position="1"/>
        <end position="23"/>
    </location>
</feature>
<evidence type="ECO:0000313" key="10">
    <source>
        <dbReference type="Proteomes" id="UP000242188"/>
    </source>
</evidence>
<dbReference type="Pfam" id="PF14008">
    <property type="entry name" value="Metallophos_C"/>
    <property type="match status" value="1"/>
</dbReference>
<comment type="caution">
    <text evidence="9">The sequence shown here is derived from an EMBL/GenBank/DDBJ whole genome shotgun (WGS) entry which is preliminary data.</text>
</comment>
<feature type="compositionally biased region" description="Basic and acidic residues" evidence="4">
    <location>
        <begin position="446"/>
        <end position="455"/>
    </location>
</feature>
<dbReference type="CDD" id="cd00839">
    <property type="entry name" value="MPP_PAPs"/>
    <property type="match status" value="1"/>
</dbReference>
<evidence type="ECO:0000256" key="2">
    <source>
        <dbReference type="ARBA" id="ARBA00023180"/>
    </source>
</evidence>
<dbReference type="Proteomes" id="UP000242188">
    <property type="component" value="Unassembled WGS sequence"/>
</dbReference>
<protein>
    <recommendedName>
        <fullName evidence="3">Purple acid phosphatase</fullName>
        <ecNumber evidence="3">3.1.3.2</ecNumber>
    </recommendedName>
</protein>
<feature type="domain" description="Purple acid phosphatase N-terminal" evidence="8">
    <location>
        <begin position="40"/>
        <end position="131"/>
    </location>
</feature>
<dbReference type="PANTHER" id="PTHR45867:SF10">
    <property type="entry name" value="PURPLE ACID PHOSPHATASE"/>
    <property type="match status" value="1"/>
</dbReference>
<comment type="similarity">
    <text evidence="3">Belongs to the metallophosphoesterase superfamily. Purple acid phosphatase family.</text>
</comment>
<evidence type="ECO:0000256" key="4">
    <source>
        <dbReference type="SAM" id="MobiDB-lite"/>
    </source>
</evidence>
<keyword evidence="1 3" id="KW-0732">Signal</keyword>
<evidence type="ECO:0000259" key="7">
    <source>
        <dbReference type="Pfam" id="PF14008"/>
    </source>
</evidence>
<keyword evidence="5" id="KW-0472">Membrane</keyword>
<feature type="domain" description="Purple acid phosphatase C-terminal" evidence="7">
    <location>
        <begin position="360"/>
        <end position="424"/>
    </location>
</feature>
<dbReference type="InterPro" id="IPR008963">
    <property type="entry name" value="Purple_acid_Pase-like_N"/>
</dbReference>
<keyword evidence="5" id="KW-1133">Transmembrane helix</keyword>
<dbReference type="EMBL" id="NEDP02076717">
    <property type="protein sequence ID" value="OWF35634.1"/>
    <property type="molecule type" value="Genomic_DNA"/>
</dbReference>